<gene>
    <name evidence="2" type="ORF">MNBD_DELTA04-1284</name>
</gene>
<proteinExistence type="predicted"/>
<evidence type="ECO:0000259" key="1">
    <source>
        <dbReference type="PROSITE" id="PS01031"/>
    </source>
</evidence>
<dbReference type="CDD" id="cd06464">
    <property type="entry name" value="ACD_sHsps-like"/>
    <property type="match status" value="1"/>
</dbReference>
<name>A0A3B0UTZ2_9ZZZZ</name>
<dbReference type="InterPro" id="IPR002068">
    <property type="entry name" value="A-crystallin/Hsp20_dom"/>
</dbReference>
<evidence type="ECO:0000313" key="2">
    <source>
        <dbReference type="EMBL" id="VAW34488.1"/>
    </source>
</evidence>
<dbReference type="SUPFAM" id="SSF49764">
    <property type="entry name" value="HSP20-like chaperones"/>
    <property type="match status" value="1"/>
</dbReference>
<dbReference type="Pfam" id="PF00011">
    <property type="entry name" value="HSP20"/>
    <property type="match status" value="1"/>
</dbReference>
<sequence>MLTRWDDVDRMFQAMDVFRNRMNRLFTDFDRGWGLMPEGPAIAGWPRTNLYDAGDHLEVRVELPGVTAQDLNVRVQGNSLEISGERKSLTPEGYSVHRQERGEAGFSRRFTLPVEVQADQVEAVLQNGILSLRLPKAESARPRKIEIKTE</sequence>
<feature type="domain" description="SHSP" evidence="1">
    <location>
        <begin position="39"/>
        <end position="150"/>
    </location>
</feature>
<dbReference type="EMBL" id="UOEY01000006">
    <property type="protein sequence ID" value="VAW34488.1"/>
    <property type="molecule type" value="Genomic_DNA"/>
</dbReference>
<dbReference type="InterPro" id="IPR008978">
    <property type="entry name" value="HSP20-like_chaperone"/>
</dbReference>
<dbReference type="PANTHER" id="PTHR11527">
    <property type="entry name" value="HEAT-SHOCK PROTEIN 20 FAMILY MEMBER"/>
    <property type="match status" value="1"/>
</dbReference>
<dbReference type="AlphaFoldDB" id="A0A3B0UTZ2"/>
<organism evidence="2">
    <name type="scientific">hydrothermal vent metagenome</name>
    <dbReference type="NCBI Taxonomy" id="652676"/>
    <lineage>
        <taxon>unclassified sequences</taxon>
        <taxon>metagenomes</taxon>
        <taxon>ecological metagenomes</taxon>
    </lineage>
</organism>
<accession>A0A3B0UTZ2</accession>
<reference evidence="2" key="1">
    <citation type="submission" date="2018-06" db="EMBL/GenBank/DDBJ databases">
        <authorList>
            <person name="Zhirakovskaya E."/>
        </authorList>
    </citation>
    <scope>NUCLEOTIDE SEQUENCE</scope>
</reference>
<dbReference type="Gene3D" id="2.60.40.790">
    <property type="match status" value="1"/>
</dbReference>
<dbReference type="PROSITE" id="PS01031">
    <property type="entry name" value="SHSP"/>
    <property type="match status" value="1"/>
</dbReference>
<dbReference type="InterPro" id="IPR031107">
    <property type="entry name" value="Small_HSP"/>
</dbReference>
<protein>
    <recommendedName>
        <fullName evidence="1">SHSP domain-containing protein</fullName>
    </recommendedName>
</protein>